<dbReference type="AlphaFoldDB" id="A0A167H2H7"/>
<gene>
    <name evidence="1" type="ORF">CALVIDRAFT_365243</name>
</gene>
<proteinExistence type="predicted"/>
<dbReference type="EMBL" id="KV417327">
    <property type="protein sequence ID" value="KZO91161.1"/>
    <property type="molecule type" value="Genomic_DNA"/>
</dbReference>
<protein>
    <submittedName>
        <fullName evidence="1">Uncharacterized protein</fullName>
    </submittedName>
</protein>
<name>A0A167H2H7_CALVF</name>
<evidence type="ECO:0000313" key="1">
    <source>
        <dbReference type="EMBL" id="KZO91161.1"/>
    </source>
</evidence>
<reference evidence="1 2" key="1">
    <citation type="journal article" date="2016" name="Mol. Biol. Evol.">
        <title>Comparative Genomics of Early-Diverging Mushroom-Forming Fungi Provides Insights into the Origins of Lignocellulose Decay Capabilities.</title>
        <authorList>
            <person name="Nagy L.G."/>
            <person name="Riley R."/>
            <person name="Tritt A."/>
            <person name="Adam C."/>
            <person name="Daum C."/>
            <person name="Floudas D."/>
            <person name="Sun H."/>
            <person name="Yadav J.S."/>
            <person name="Pangilinan J."/>
            <person name="Larsson K.H."/>
            <person name="Matsuura K."/>
            <person name="Barry K."/>
            <person name="Labutti K."/>
            <person name="Kuo R."/>
            <person name="Ohm R.A."/>
            <person name="Bhattacharya S.S."/>
            <person name="Shirouzu T."/>
            <person name="Yoshinaga Y."/>
            <person name="Martin F.M."/>
            <person name="Grigoriev I.V."/>
            <person name="Hibbett D.S."/>
        </authorList>
    </citation>
    <scope>NUCLEOTIDE SEQUENCE [LARGE SCALE GENOMIC DNA]</scope>
    <source>
        <strain evidence="1 2">TUFC12733</strain>
    </source>
</reference>
<keyword evidence="2" id="KW-1185">Reference proteome</keyword>
<organism evidence="1 2">
    <name type="scientific">Calocera viscosa (strain TUFC12733)</name>
    <dbReference type="NCBI Taxonomy" id="1330018"/>
    <lineage>
        <taxon>Eukaryota</taxon>
        <taxon>Fungi</taxon>
        <taxon>Dikarya</taxon>
        <taxon>Basidiomycota</taxon>
        <taxon>Agaricomycotina</taxon>
        <taxon>Dacrymycetes</taxon>
        <taxon>Dacrymycetales</taxon>
        <taxon>Dacrymycetaceae</taxon>
        <taxon>Calocera</taxon>
    </lineage>
</organism>
<evidence type="ECO:0000313" key="2">
    <source>
        <dbReference type="Proteomes" id="UP000076738"/>
    </source>
</evidence>
<accession>A0A167H2H7</accession>
<sequence length="290" mass="32940">MNCMSLERLVHFIDSLNAKATGSRSSNRLLCLCLQPTGCPSCHPARPHCLDGILSTPSMPASPPSSGDNAISLSSPPSTPPFEDFYTDTEPHYWEPAEYDDPGWRSQPNPPTFQDLYDWWSRIVFAHLISAPDFQRAYRLPLSAQINKRHELHQLIHQFKIDLDTLSLRSTLRRTTLRFLIEFEMLSRFFVIRYEDNLTDVELAEVTLDLPPPSTHGVSSFPSPPAGFHLPPPLILSPQEGHQKFHATLNTLCAIRAEANELHQSSSLPQCRRVLHQHLQQLIDDIVYFL</sequence>
<dbReference type="Proteomes" id="UP000076738">
    <property type="component" value="Unassembled WGS sequence"/>
</dbReference>